<organism evidence="1 4">
    <name type="scientific">Methanobacterium formicicum</name>
    <dbReference type="NCBI Taxonomy" id="2162"/>
    <lineage>
        <taxon>Archaea</taxon>
        <taxon>Methanobacteriati</taxon>
        <taxon>Methanobacteriota</taxon>
        <taxon>Methanomada group</taxon>
        <taxon>Methanobacteria</taxon>
        <taxon>Methanobacteriales</taxon>
        <taxon>Methanobacteriaceae</taxon>
        <taxon>Methanobacterium</taxon>
    </lineage>
</organism>
<evidence type="ECO:0000313" key="4">
    <source>
        <dbReference type="Proteomes" id="UP000029661"/>
    </source>
</evidence>
<evidence type="ECO:0000313" key="5">
    <source>
        <dbReference type="Proteomes" id="UP000062768"/>
    </source>
</evidence>
<dbReference type="AlphaFoldDB" id="A0A089ZDN7"/>
<dbReference type="Proteomes" id="UP000062768">
    <property type="component" value="Chromosome I"/>
</dbReference>
<dbReference type="Proteomes" id="UP000606900">
    <property type="component" value="Unassembled WGS sequence"/>
</dbReference>
<dbReference type="KEGG" id="mfc:BRM9_1342"/>
<dbReference type="RefSeq" id="WP_048085220.1">
    <property type="nucleotide sequence ID" value="NZ_CP006933.1"/>
</dbReference>
<dbReference type="EMBL" id="LN734822">
    <property type="protein sequence ID" value="CEL24608.1"/>
    <property type="molecule type" value="Genomic_DNA"/>
</dbReference>
<dbReference type="PATRIC" id="fig|2162.10.peg.1014"/>
<reference evidence="2" key="2">
    <citation type="submission" date="2014-09" db="EMBL/GenBank/DDBJ databases">
        <authorList>
            <person name="Bishop-Lilly K.A."/>
            <person name="Broomall S.M."/>
            <person name="Chain P.S."/>
            <person name="Chertkov O."/>
            <person name="Coyne S.R."/>
            <person name="Daligault H.E."/>
            <person name="Davenport K.W."/>
            <person name="Erkkila T."/>
            <person name="Frey K.G."/>
            <person name="Gibbons H.S."/>
            <person name="Gu W."/>
            <person name="Jaissle J."/>
            <person name="Johnson S.L."/>
            <person name="Koroleva G.I."/>
            <person name="Ladner J.T."/>
            <person name="Lo C.-C."/>
            <person name="Minogue T.D."/>
            <person name="Munk C."/>
            <person name="Palacios G.F."/>
            <person name="Redden C.L."/>
            <person name="Rosenzweig C.N."/>
            <person name="Scholz M.B."/>
            <person name="Teshima H."/>
            <person name="Xu Y."/>
        </authorList>
    </citation>
    <scope>NUCLEOTIDE SEQUENCE</scope>
    <source>
        <strain evidence="2">Mb9</strain>
    </source>
</reference>
<name>A0A089ZDN7_METFO</name>
<reference evidence="3" key="3">
    <citation type="submission" date="2020-10" db="EMBL/GenBank/DDBJ databases">
        <title>Dehalococcoides mccartyi of a TCE/Cr reducing biochatode.</title>
        <authorList>
            <person name="Matturro B."/>
        </authorList>
    </citation>
    <scope>NUCLEOTIDE SEQUENCE</scope>
    <source>
        <strain evidence="3">Bin2</strain>
    </source>
</reference>
<reference evidence="1" key="1">
    <citation type="submission" date="2013-12" db="EMBL/GenBank/DDBJ databases">
        <title>The complete genome sequence of Methanobacterium sp. BRM9.</title>
        <authorList>
            <consortium name="Pastoral Greenhouse Gas Research Consortium"/>
            <person name="Kelly W.J."/>
            <person name="Leahy S.C."/>
            <person name="Perry R."/>
            <person name="Li D."/>
            <person name="Altermann E."/>
            <person name="Lambie S.C."/>
            <person name="Attwood G.T."/>
        </authorList>
    </citation>
    <scope>NUCLEOTIDE SEQUENCE [LARGE SCALE GENOMIC DNA]</scope>
    <source>
        <strain evidence="1">BRM9</strain>
    </source>
</reference>
<evidence type="ECO:0000313" key="1">
    <source>
        <dbReference type="EMBL" id="AIS32157.1"/>
    </source>
</evidence>
<protein>
    <submittedName>
        <fullName evidence="1">Uncharacterized protein</fullName>
    </submittedName>
</protein>
<sequence length="108" mass="12542">MNLINTYGDLKFAIRCADVWKKLQPTSDEIAEALKYHAQRSNLSNGDTSKLTSISFQDYLEMMMDVIQEETGTWFFYVDIAGVLFDQVKDQKIFIYQTDNGYCVIFDK</sequence>
<proteinExistence type="predicted"/>
<evidence type="ECO:0000313" key="3">
    <source>
        <dbReference type="EMBL" id="MBF4475331.1"/>
    </source>
</evidence>
<dbReference type="Proteomes" id="UP000029661">
    <property type="component" value="Chromosome"/>
</dbReference>
<accession>A0A089ZDN7</accession>
<dbReference type="EMBL" id="JADIIL010000028">
    <property type="protein sequence ID" value="MBF4475331.1"/>
    <property type="molecule type" value="Genomic_DNA"/>
</dbReference>
<evidence type="ECO:0000313" key="2">
    <source>
        <dbReference type="EMBL" id="CEL24608.1"/>
    </source>
</evidence>
<gene>
    <name evidence="1" type="ORF">BRM9_1342</name>
    <name evidence="3" type="ORF">ISP06_07665</name>
    <name evidence="2" type="ORF">MB9_0969</name>
</gene>
<dbReference type="OrthoDB" id="67879at2157"/>
<keyword evidence="5" id="KW-1185">Reference proteome</keyword>
<dbReference type="GeneID" id="26739220"/>
<dbReference type="EMBL" id="CP006933">
    <property type="protein sequence ID" value="AIS32157.1"/>
    <property type="molecule type" value="Genomic_DNA"/>
</dbReference>